<dbReference type="Proteomes" id="UP000229523">
    <property type="component" value="Unassembled WGS sequence"/>
</dbReference>
<gene>
    <name evidence="5" type="ORF">BFS35_001990</name>
</gene>
<keyword evidence="1" id="KW-0346">Stress response</keyword>
<evidence type="ECO:0000313" key="6">
    <source>
        <dbReference type="Proteomes" id="UP000229523"/>
    </source>
</evidence>
<keyword evidence="6" id="KW-1185">Reference proteome</keyword>
<proteinExistence type="inferred from homology"/>
<dbReference type="GO" id="GO:0005737">
    <property type="term" value="C:cytoplasm"/>
    <property type="evidence" value="ECO:0007669"/>
    <property type="project" value="TreeGrafter"/>
</dbReference>
<feature type="domain" description="DJ-1/PfpI" evidence="4">
    <location>
        <begin position="81"/>
        <end position="217"/>
    </location>
</feature>
<dbReference type="EMBL" id="MJBI02000001">
    <property type="protein sequence ID" value="RAI82480.1"/>
    <property type="molecule type" value="Genomic_DNA"/>
</dbReference>
<protein>
    <submittedName>
        <fullName evidence="5">Type 1 glutamine amidotransferase domain-containing protein</fullName>
    </submittedName>
</protein>
<evidence type="ECO:0000256" key="2">
    <source>
        <dbReference type="ARBA" id="ARBA00023239"/>
    </source>
</evidence>
<keyword evidence="5" id="KW-0315">Glutamine amidotransferase</keyword>
<dbReference type="CDD" id="cd03141">
    <property type="entry name" value="GATase1_Hsp31_like"/>
    <property type="match status" value="1"/>
</dbReference>
<dbReference type="RefSeq" id="WP_099578349.1">
    <property type="nucleotide sequence ID" value="NZ_MJBI02000001.1"/>
</dbReference>
<evidence type="ECO:0000259" key="4">
    <source>
        <dbReference type="Pfam" id="PF01965"/>
    </source>
</evidence>
<dbReference type="GO" id="GO:0016740">
    <property type="term" value="F:transferase activity"/>
    <property type="evidence" value="ECO:0007669"/>
    <property type="project" value="UniProtKB-KW"/>
</dbReference>
<evidence type="ECO:0000256" key="1">
    <source>
        <dbReference type="ARBA" id="ARBA00023016"/>
    </source>
</evidence>
<dbReference type="AlphaFoldDB" id="A0A2G5NUE7"/>
<dbReference type="InterPro" id="IPR029062">
    <property type="entry name" value="Class_I_gatase-like"/>
</dbReference>
<keyword evidence="2" id="KW-0456">Lyase</keyword>
<comment type="caution">
    <text evidence="5">The sequence shown here is derived from an EMBL/GenBank/DDBJ whole genome shotgun (WGS) entry which is preliminary data.</text>
</comment>
<dbReference type="InterPro" id="IPR002818">
    <property type="entry name" value="DJ-1/PfpI"/>
</dbReference>
<organism evidence="5 6">
    <name type="scientific">Macrococcoides goetzii</name>
    <dbReference type="NCBI Taxonomy" id="1891097"/>
    <lineage>
        <taxon>Bacteria</taxon>
        <taxon>Bacillati</taxon>
        <taxon>Bacillota</taxon>
        <taxon>Bacilli</taxon>
        <taxon>Bacillales</taxon>
        <taxon>Staphylococcaceae</taxon>
        <taxon>Macrococcoides</taxon>
    </lineage>
</organism>
<dbReference type="SUPFAM" id="SSF52317">
    <property type="entry name" value="Class I glutamine amidotransferase-like"/>
    <property type="match status" value="1"/>
</dbReference>
<evidence type="ECO:0000256" key="3">
    <source>
        <dbReference type="ARBA" id="ARBA00038493"/>
    </source>
</evidence>
<comment type="similarity">
    <text evidence="3">Belongs to the peptidase C56 family. HSP31-like subfamily.</text>
</comment>
<accession>A0A2G5NUE7</accession>
<reference evidence="5 6" key="1">
    <citation type="journal article" date="2018" name="Front. Microbiol.">
        <title>Description and Comparative Genomics of Macrococcus caseolyticus subsp. hominis subsp. nov., Macrococcus goetzii sp. nov., Macrococcus epidermidis sp. nov., and Macrococcus bohemicus sp. nov., Novel Macrococci From Human Clinical Material With Virulence Potential and Suspected Uptake of Foreign DNA by Natural Transformation.</title>
        <authorList>
            <person name="Maslanova I."/>
            <person name="Wertheimer Z."/>
            <person name="Sedlacek I."/>
            <person name="Svec P."/>
            <person name="Indrakova A."/>
            <person name="Kovarovic V."/>
            <person name="Schumann P."/>
            <person name="Sproer C."/>
            <person name="Kralova S."/>
            <person name="Sedo O."/>
            <person name="Kristofova L."/>
            <person name="Vrbovska V."/>
            <person name="Fuzik T."/>
            <person name="Petras P."/>
            <person name="Zdrahal Z."/>
            <person name="Ruzickova V."/>
            <person name="Doskar J."/>
            <person name="Pantucek R."/>
        </authorList>
    </citation>
    <scope>NUCLEOTIDE SEQUENCE [LARGE SCALE GENOMIC DNA]</scope>
    <source>
        <strain evidence="5 6">CCM 4927</strain>
    </source>
</reference>
<dbReference type="GO" id="GO:0019243">
    <property type="term" value="P:methylglyoxal catabolic process to D-lactate via S-lactoyl-glutathione"/>
    <property type="evidence" value="ECO:0007669"/>
    <property type="project" value="TreeGrafter"/>
</dbReference>
<dbReference type="Pfam" id="PF01965">
    <property type="entry name" value="DJ-1_PfpI"/>
    <property type="match status" value="1"/>
</dbReference>
<dbReference type="PANTHER" id="PTHR48094">
    <property type="entry name" value="PROTEIN/NUCLEIC ACID DEGLYCASE DJ-1-RELATED"/>
    <property type="match status" value="1"/>
</dbReference>
<dbReference type="Gene3D" id="3.40.50.880">
    <property type="match status" value="1"/>
</dbReference>
<name>A0A2G5NUE7_9STAP</name>
<sequence length="223" mass="25426">MKKIMIINTNTDHYKGLEEKTGLWLGELVHFYDYFKDKEVKIDLYSVKGGKVPIDPFSVSTLMLDYKTKNYMEDPEFMKLLDNTKSIHEAQVSDYDAVYFTGGHGTVFDFVDNEDISRILKEMDKEKKVISSVCHGAAALLNFEDNRLKDTELTGFSNLEEQMVRKTNKVPFLLEDELKKKGANYKKAVLPMASKVVQDGNIITGQNPQSPKIVAKKVWSAIK</sequence>
<dbReference type="InterPro" id="IPR050325">
    <property type="entry name" value="Prot/Nucl_acid_deglycase"/>
</dbReference>
<dbReference type="GO" id="GO:0019172">
    <property type="term" value="F:glyoxalase III activity"/>
    <property type="evidence" value="ECO:0007669"/>
    <property type="project" value="TreeGrafter"/>
</dbReference>
<dbReference type="PANTHER" id="PTHR48094:SF11">
    <property type="entry name" value="GLUTATHIONE-INDEPENDENT GLYOXALASE HSP31-RELATED"/>
    <property type="match status" value="1"/>
</dbReference>
<evidence type="ECO:0000313" key="5">
    <source>
        <dbReference type="EMBL" id="RAI82480.1"/>
    </source>
</evidence>